<dbReference type="Gene3D" id="2.30.30.910">
    <property type="match status" value="1"/>
</dbReference>
<protein>
    <recommendedName>
        <fullName evidence="2 5">Basal-body rod modification protein FlgD</fullName>
    </recommendedName>
</protein>
<keyword evidence="9" id="KW-0282">Flagellum</keyword>
<feature type="compositionally biased region" description="Low complexity" evidence="6">
    <location>
        <begin position="1"/>
        <end position="16"/>
    </location>
</feature>
<evidence type="ECO:0000256" key="4">
    <source>
        <dbReference type="ARBA" id="ARBA00024746"/>
    </source>
</evidence>
<dbReference type="RefSeq" id="WP_135248311.1">
    <property type="nucleotide sequence ID" value="NZ_SMLK01000001.1"/>
</dbReference>
<dbReference type="Proteomes" id="UP000297839">
    <property type="component" value="Unassembled WGS sequence"/>
</dbReference>
<comment type="caution">
    <text evidence="9">The sequence shown here is derived from an EMBL/GenBank/DDBJ whole genome shotgun (WGS) entry which is preliminary data.</text>
</comment>
<accession>A0A4Z0CDJ0</accession>
<dbReference type="EMBL" id="SMLK01000001">
    <property type="protein sequence ID" value="TFZ08375.1"/>
    <property type="molecule type" value="Genomic_DNA"/>
</dbReference>
<dbReference type="GO" id="GO:0044781">
    <property type="term" value="P:bacterial-type flagellum organization"/>
    <property type="evidence" value="ECO:0007669"/>
    <property type="project" value="UniProtKB-UniRule"/>
</dbReference>
<proteinExistence type="inferred from homology"/>
<evidence type="ECO:0000259" key="7">
    <source>
        <dbReference type="Pfam" id="PF13860"/>
    </source>
</evidence>
<dbReference type="Gene3D" id="2.60.40.4070">
    <property type="match status" value="1"/>
</dbReference>
<feature type="domain" description="FlgD Tudor-like" evidence="8">
    <location>
        <begin position="83"/>
        <end position="216"/>
    </location>
</feature>
<evidence type="ECO:0000313" key="9">
    <source>
        <dbReference type="EMBL" id="TFZ08375.1"/>
    </source>
</evidence>
<evidence type="ECO:0000313" key="10">
    <source>
        <dbReference type="Proteomes" id="UP000297839"/>
    </source>
</evidence>
<dbReference type="AlphaFoldDB" id="A0A4Z0CDJ0"/>
<comment type="function">
    <text evidence="4 5">Required for flagellar hook formation. May act as a scaffolding protein.</text>
</comment>
<dbReference type="InterPro" id="IPR025965">
    <property type="entry name" value="FlgD/Vpr_Ig-like"/>
</dbReference>
<dbReference type="OrthoDB" id="9785233at2"/>
<feature type="domain" description="FlgD/Vpr Ig-like" evidence="7">
    <location>
        <begin position="100"/>
        <end position="176"/>
    </location>
</feature>
<dbReference type="Pfam" id="PF13861">
    <property type="entry name" value="FLgD_tudor"/>
    <property type="match status" value="1"/>
</dbReference>
<keyword evidence="10" id="KW-1185">Reference proteome</keyword>
<evidence type="ECO:0000256" key="2">
    <source>
        <dbReference type="ARBA" id="ARBA00016013"/>
    </source>
</evidence>
<evidence type="ECO:0000256" key="6">
    <source>
        <dbReference type="SAM" id="MobiDB-lite"/>
    </source>
</evidence>
<evidence type="ECO:0000256" key="5">
    <source>
        <dbReference type="RuleBase" id="RU362076"/>
    </source>
</evidence>
<dbReference type="InterPro" id="IPR005648">
    <property type="entry name" value="FlgD"/>
</dbReference>
<dbReference type="Pfam" id="PF13860">
    <property type="entry name" value="FlgD_ig"/>
    <property type="match status" value="1"/>
</dbReference>
<comment type="similarity">
    <text evidence="1 5">Belongs to the FlgD family.</text>
</comment>
<gene>
    <name evidence="9" type="ORF">EZ216_04260</name>
</gene>
<reference evidence="9 10" key="1">
    <citation type="submission" date="2019-03" db="EMBL/GenBank/DDBJ databases">
        <title>Ramlibacter sp. 18x22-1, whole genome shotgun sequence.</title>
        <authorList>
            <person name="Zhang X."/>
            <person name="Feng G."/>
            <person name="Zhu H."/>
        </authorList>
    </citation>
    <scope>NUCLEOTIDE SEQUENCE [LARGE SCALE GENOMIC DNA]</scope>
    <source>
        <strain evidence="9 10">18x22-1</strain>
    </source>
</reference>
<organism evidence="9 10">
    <name type="scientific">Ramlibacter humi</name>
    <dbReference type="NCBI Taxonomy" id="2530451"/>
    <lineage>
        <taxon>Bacteria</taxon>
        <taxon>Pseudomonadati</taxon>
        <taxon>Pseudomonadota</taxon>
        <taxon>Betaproteobacteria</taxon>
        <taxon>Burkholderiales</taxon>
        <taxon>Comamonadaceae</taxon>
        <taxon>Ramlibacter</taxon>
    </lineage>
</organism>
<evidence type="ECO:0000259" key="8">
    <source>
        <dbReference type="Pfam" id="PF13861"/>
    </source>
</evidence>
<dbReference type="Pfam" id="PF03963">
    <property type="entry name" value="FlgD"/>
    <property type="match status" value="1"/>
</dbReference>
<name>A0A4Z0CDJ0_9BURK</name>
<evidence type="ECO:0000256" key="3">
    <source>
        <dbReference type="ARBA" id="ARBA00022795"/>
    </source>
</evidence>
<feature type="region of interest" description="Disordered" evidence="6">
    <location>
        <begin position="1"/>
        <end position="22"/>
    </location>
</feature>
<sequence length="220" mass="22346">MTTVTSPTSATTGTASKVSSLTSAADQEDRFMKLLVAQMKNQDPLNPLDNAQMTSQIAQINTVGGIEKLNTTVASLLSAFNRMQATSATELSGRNVLVEGNQLTLADGQATGGVSLGADADTVKVEVIDATGQAVSTLQLGKTAAGVRSFQWNGQLDAGGTAPEGTYKFRVTATASGKAVDATALAPAQVRAVTTGADGAVQLDLGTGGVKPLDAVQAYL</sequence>
<keyword evidence="9" id="KW-0969">Cilium</keyword>
<dbReference type="InterPro" id="IPR025963">
    <property type="entry name" value="FLgD_Tudor"/>
</dbReference>
<evidence type="ECO:0000256" key="1">
    <source>
        <dbReference type="ARBA" id="ARBA00010577"/>
    </source>
</evidence>
<keyword evidence="3 5" id="KW-1005">Bacterial flagellum biogenesis</keyword>
<keyword evidence="9" id="KW-0966">Cell projection</keyword>